<evidence type="ECO:0000259" key="4">
    <source>
        <dbReference type="PROSITE" id="PS50835"/>
    </source>
</evidence>
<feature type="region of interest" description="Disordered" evidence="1">
    <location>
        <begin position="135"/>
        <end position="160"/>
    </location>
</feature>
<feature type="compositionally biased region" description="Acidic residues" evidence="1">
    <location>
        <begin position="144"/>
        <end position="154"/>
    </location>
</feature>
<feature type="signal peptide" evidence="3">
    <location>
        <begin position="1"/>
        <end position="20"/>
    </location>
</feature>
<feature type="transmembrane region" description="Helical" evidence="2">
    <location>
        <begin position="603"/>
        <end position="628"/>
    </location>
</feature>
<evidence type="ECO:0000313" key="5">
    <source>
        <dbReference type="EMBL" id="CAH0099847.1"/>
    </source>
</evidence>
<keyword evidence="2" id="KW-0812">Transmembrane</keyword>
<feature type="region of interest" description="Disordered" evidence="1">
    <location>
        <begin position="395"/>
        <end position="424"/>
    </location>
</feature>
<keyword evidence="2" id="KW-0472">Membrane</keyword>
<keyword evidence="6" id="KW-1185">Reference proteome</keyword>
<feature type="region of interest" description="Disordered" evidence="1">
    <location>
        <begin position="197"/>
        <end position="381"/>
    </location>
</feature>
<dbReference type="EMBL" id="CAKKLH010000025">
    <property type="protein sequence ID" value="CAH0099847.1"/>
    <property type="molecule type" value="Genomic_DNA"/>
</dbReference>
<dbReference type="Proteomes" id="UP000789390">
    <property type="component" value="Unassembled WGS sequence"/>
</dbReference>
<dbReference type="AlphaFoldDB" id="A0A8J2WHN7"/>
<dbReference type="InterPro" id="IPR007110">
    <property type="entry name" value="Ig-like_dom"/>
</dbReference>
<keyword evidence="2" id="KW-1133">Transmembrane helix</keyword>
<evidence type="ECO:0000313" key="6">
    <source>
        <dbReference type="Proteomes" id="UP000789390"/>
    </source>
</evidence>
<evidence type="ECO:0000256" key="3">
    <source>
        <dbReference type="SAM" id="SignalP"/>
    </source>
</evidence>
<feature type="compositionally biased region" description="Acidic residues" evidence="1">
    <location>
        <begin position="223"/>
        <end position="236"/>
    </location>
</feature>
<feature type="compositionally biased region" description="Acidic residues" evidence="1">
    <location>
        <begin position="274"/>
        <end position="284"/>
    </location>
</feature>
<organism evidence="5 6">
    <name type="scientific">Daphnia galeata</name>
    <dbReference type="NCBI Taxonomy" id="27404"/>
    <lineage>
        <taxon>Eukaryota</taxon>
        <taxon>Metazoa</taxon>
        <taxon>Ecdysozoa</taxon>
        <taxon>Arthropoda</taxon>
        <taxon>Crustacea</taxon>
        <taxon>Branchiopoda</taxon>
        <taxon>Diplostraca</taxon>
        <taxon>Cladocera</taxon>
        <taxon>Anomopoda</taxon>
        <taxon>Daphniidae</taxon>
        <taxon>Daphnia</taxon>
    </lineage>
</organism>
<evidence type="ECO:0000256" key="2">
    <source>
        <dbReference type="SAM" id="Phobius"/>
    </source>
</evidence>
<feature type="compositionally biased region" description="Acidic residues" evidence="1">
    <location>
        <begin position="406"/>
        <end position="416"/>
    </location>
</feature>
<feature type="compositionally biased region" description="Basic and acidic residues" evidence="1">
    <location>
        <begin position="285"/>
        <end position="306"/>
    </location>
</feature>
<feature type="compositionally biased region" description="Basic and acidic residues" evidence="1">
    <location>
        <begin position="353"/>
        <end position="366"/>
    </location>
</feature>
<evidence type="ECO:0000256" key="1">
    <source>
        <dbReference type="SAM" id="MobiDB-lite"/>
    </source>
</evidence>
<protein>
    <recommendedName>
        <fullName evidence="4">Ig-like domain-containing protein</fullName>
    </recommendedName>
</protein>
<dbReference type="OrthoDB" id="6359159at2759"/>
<gene>
    <name evidence="5" type="ORF">DGAL_LOCUS2005</name>
</gene>
<accession>A0A8J2WHN7</accession>
<feature type="chain" id="PRO_5035259390" description="Ig-like domain-containing protein" evidence="3">
    <location>
        <begin position="21"/>
        <end position="691"/>
    </location>
</feature>
<dbReference type="PROSITE" id="PS50835">
    <property type="entry name" value="IG_LIKE"/>
    <property type="match status" value="1"/>
</dbReference>
<feature type="domain" description="Ig-like" evidence="4">
    <location>
        <begin position="478"/>
        <end position="587"/>
    </location>
</feature>
<reference evidence="5" key="1">
    <citation type="submission" date="2021-11" db="EMBL/GenBank/DDBJ databases">
        <authorList>
            <person name="Schell T."/>
        </authorList>
    </citation>
    <scope>NUCLEOTIDE SEQUENCE</scope>
    <source>
        <strain evidence="5">M5</strain>
    </source>
</reference>
<proteinExistence type="predicted"/>
<feature type="compositionally biased region" description="Basic and acidic residues" evidence="1">
    <location>
        <begin position="246"/>
        <end position="259"/>
    </location>
</feature>
<name>A0A8J2WHN7_9CRUS</name>
<comment type="caution">
    <text evidence="5">The sequence shown here is derived from an EMBL/GenBank/DDBJ whole genome shotgun (WGS) entry which is preliminary data.</text>
</comment>
<keyword evidence="3" id="KW-0732">Signal</keyword>
<sequence>MNLAVRAVFLVLLISTAAVAQKSKYWWLFPNFDENGLNSQQNSAKNTFKNNLRNGTEELIDVNFSVDAALNLDSNIDIDAENEENQNDNEGSGSSALHQNWVNKTNTAGTSKTIPGENNDEDLTVDKDLKVTQTDADATALDDASQEDNEAEIEREDHSDSFALEEVNLNQQLKELVEKELDKLDLDQELTKLAEEEELNEAAQVEGDAYPVSKLEEQRNDDEVAFSGENELEEKDLEFPENSHAFNKERDEVVHENGDAHPSSKVLLEKLDLNSDETEDSDLFTEEKDKPVHDHGDAHPSSRLELEETESNIDEMKEMENVEEESFTSSEVVPEDTEPVDKSSDDQDNSSSEESKEKIEDKTREEIIDETDFERLVEDDLIEDEERAAEKQQMELKENNKFGESVSDEVNQDEDDSPQKNREDLDDDVILHWVNEETLNTNSSIMNNDNSEIMPTAVPIAPVAPIFKHQTCNFEQRPFNLTLLPLNSVNELHGTDTSLLCKLVPHNGSEPMPYFRLTWLFEKDNCQRDASNKNACTTVLASMNYELFNTTYTLSYNLTKLNHTTHTGLYICDAEIYGCQSDNRNVTQTSKALYMRVYIKPNYGFHIGIISSACVLLLAILAGLVSYARRVQARSKNRYQELLSPADIQYYPSKVLELPNSVYNATTTGFIRMSASSFSSKSSFTSNEEEA</sequence>